<dbReference type="Proteomes" id="UP001059576">
    <property type="component" value="Chromosome"/>
</dbReference>
<evidence type="ECO:0000256" key="10">
    <source>
        <dbReference type="ARBA" id="ARBA00042072"/>
    </source>
</evidence>
<comment type="function">
    <text evidence="8">The phosphoenolpyruvate-dependent sugar phosphotransferase system (sugar PTS), a major carbohydrate active transport system, catalyzes the phosphorylation of incoming sugar substrates concomitantly with their translocation across the cell membrane. The enzyme II UlaABC PTS system is involved in ascorbate transport.</text>
</comment>
<protein>
    <recommendedName>
        <fullName evidence="9">Ascorbate-specific PTS system EIIA component</fullName>
    </recommendedName>
    <alternativeName>
        <fullName evidence="10">Ascorbate-specific phosphotransferase enzyme IIA component</fullName>
    </alternativeName>
</protein>
<evidence type="ECO:0000256" key="3">
    <source>
        <dbReference type="ARBA" id="ARBA00022490"/>
    </source>
</evidence>
<dbReference type="InterPro" id="IPR051351">
    <property type="entry name" value="Ascorbate-PTS_EIIA_comp"/>
</dbReference>
<dbReference type="RefSeq" id="WP_129721916.1">
    <property type="nucleotide sequence ID" value="NZ_CP101808.1"/>
</dbReference>
<dbReference type="EMBL" id="CP101808">
    <property type="protein sequence ID" value="UUD37230.1"/>
    <property type="molecule type" value="Genomic_DNA"/>
</dbReference>
<keyword evidence="13" id="KW-1185">Reference proteome</keyword>
<evidence type="ECO:0000256" key="9">
    <source>
        <dbReference type="ARBA" id="ARBA00041175"/>
    </source>
</evidence>
<evidence type="ECO:0000256" key="8">
    <source>
        <dbReference type="ARBA" id="ARBA00037387"/>
    </source>
</evidence>
<dbReference type="PANTHER" id="PTHR36203:SF1">
    <property type="entry name" value="ASCORBATE-SPECIFIC PTS SYSTEM EIIA COMPONENT"/>
    <property type="match status" value="1"/>
</dbReference>
<dbReference type="PANTHER" id="PTHR36203">
    <property type="entry name" value="ASCORBATE-SPECIFIC PTS SYSTEM EIIA COMPONENT"/>
    <property type="match status" value="1"/>
</dbReference>
<feature type="domain" description="PTS EIIA type-2" evidence="11">
    <location>
        <begin position="10"/>
        <end position="154"/>
    </location>
</feature>
<evidence type="ECO:0000256" key="2">
    <source>
        <dbReference type="ARBA" id="ARBA00022448"/>
    </source>
</evidence>
<dbReference type="InterPro" id="IPR016152">
    <property type="entry name" value="PTrfase/Anion_transptr"/>
</dbReference>
<gene>
    <name evidence="12" type="ORF">NPA09_01495</name>
</gene>
<evidence type="ECO:0000256" key="5">
    <source>
        <dbReference type="ARBA" id="ARBA00022679"/>
    </source>
</evidence>
<evidence type="ECO:0000256" key="1">
    <source>
        <dbReference type="ARBA" id="ARBA00004496"/>
    </source>
</evidence>
<proteinExistence type="predicted"/>
<keyword evidence="6" id="KW-0598">Phosphotransferase system</keyword>
<sequence length="161" mass="18062">MSQKLNLLDNLVLNDSIICHYDAKDWKDAIHKALEPLVDKKIINWKYYDAILESTKKHGPYYIITEGLAMPHASATTDSVFGNGFSLLTLTKPVAFENDERRVSILVALAAKDGETHTAVAIPQIIAVFENEENIKKIADAKSKQEIIDIIKAIDYTKYLS</sequence>
<evidence type="ECO:0000259" key="11">
    <source>
        <dbReference type="PROSITE" id="PS51094"/>
    </source>
</evidence>
<keyword evidence="2" id="KW-0813">Transport</keyword>
<dbReference type="SUPFAM" id="SSF55804">
    <property type="entry name" value="Phoshotransferase/anion transport protein"/>
    <property type="match status" value="1"/>
</dbReference>
<keyword evidence="12" id="KW-0762">Sugar transport</keyword>
<dbReference type="Gene3D" id="3.40.930.10">
    <property type="entry name" value="Mannitol-specific EII, Chain A"/>
    <property type="match status" value="1"/>
</dbReference>
<dbReference type="InterPro" id="IPR002178">
    <property type="entry name" value="PTS_EIIA_type-2_dom"/>
</dbReference>
<accession>A0ABY5J2K2</accession>
<keyword evidence="7" id="KW-0418">Kinase</keyword>
<dbReference type="PROSITE" id="PS51094">
    <property type="entry name" value="PTS_EIIA_TYPE_2"/>
    <property type="match status" value="1"/>
</dbReference>
<evidence type="ECO:0000313" key="13">
    <source>
        <dbReference type="Proteomes" id="UP001059576"/>
    </source>
</evidence>
<keyword evidence="3" id="KW-0963">Cytoplasm</keyword>
<evidence type="ECO:0000256" key="7">
    <source>
        <dbReference type="ARBA" id="ARBA00022777"/>
    </source>
</evidence>
<keyword evidence="4" id="KW-0597">Phosphoprotein</keyword>
<keyword evidence="5" id="KW-0808">Transferase</keyword>
<evidence type="ECO:0000256" key="6">
    <source>
        <dbReference type="ARBA" id="ARBA00022683"/>
    </source>
</evidence>
<reference evidence="12" key="1">
    <citation type="submission" date="2022-07" db="EMBL/GenBank/DDBJ databases">
        <title>Complete genome of Mycoplasma equigenitalium type strain T37.</title>
        <authorList>
            <person name="Spergser J."/>
        </authorList>
    </citation>
    <scope>NUCLEOTIDE SEQUENCE</scope>
    <source>
        <strain evidence="12">T37</strain>
    </source>
</reference>
<organism evidence="12 13">
    <name type="scientific">Mycoplasmopsis equigenitalium</name>
    <dbReference type="NCBI Taxonomy" id="114883"/>
    <lineage>
        <taxon>Bacteria</taxon>
        <taxon>Bacillati</taxon>
        <taxon>Mycoplasmatota</taxon>
        <taxon>Mycoplasmoidales</taxon>
        <taxon>Metamycoplasmataceae</taxon>
        <taxon>Mycoplasmopsis</taxon>
    </lineage>
</organism>
<evidence type="ECO:0000313" key="12">
    <source>
        <dbReference type="EMBL" id="UUD37230.1"/>
    </source>
</evidence>
<name>A0ABY5J2K2_9BACT</name>
<comment type="subcellular location">
    <subcellularLocation>
        <location evidence="1">Cytoplasm</location>
    </subcellularLocation>
</comment>
<dbReference type="Pfam" id="PF00359">
    <property type="entry name" value="PTS_EIIA_2"/>
    <property type="match status" value="1"/>
</dbReference>
<evidence type="ECO:0000256" key="4">
    <source>
        <dbReference type="ARBA" id="ARBA00022553"/>
    </source>
</evidence>